<evidence type="ECO:0000259" key="7">
    <source>
        <dbReference type="Pfam" id="PF00999"/>
    </source>
</evidence>
<comment type="caution">
    <text evidence="8">The sequence shown here is derived from an EMBL/GenBank/DDBJ whole genome shotgun (WGS) entry which is preliminary data.</text>
</comment>
<dbReference type="InterPro" id="IPR004712">
    <property type="entry name" value="Na+/H+_antiporter_fungi"/>
</dbReference>
<dbReference type="GO" id="GO:0005886">
    <property type="term" value="C:plasma membrane"/>
    <property type="evidence" value="ECO:0007669"/>
    <property type="project" value="InterPro"/>
</dbReference>
<evidence type="ECO:0000313" key="8">
    <source>
        <dbReference type="EMBL" id="CAG8502279.1"/>
    </source>
</evidence>
<evidence type="ECO:0000256" key="1">
    <source>
        <dbReference type="ARBA" id="ARBA00004141"/>
    </source>
</evidence>
<dbReference type="PANTHER" id="PTHR31382:SF1">
    <property type="entry name" value="SODIUM ION_PROTON EXCHANGER (EUROFUNG)"/>
    <property type="match status" value="1"/>
</dbReference>
<proteinExistence type="predicted"/>
<dbReference type="EMBL" id="CAJVPY010000991">
    <property type="protein sequence ID" value="CAG8502279.1"/>
    <property type="molecule type" value="Genomic_DNA"/>
</dbReference>
<evidence type="ECO:0000256" key="3">
    <source>
        <dbReference type="ARBA" id="ARBA00022989"/>
    </source>
</evidence>
<dbReference type="Proteomes" id="UP000789405">
    <property type="component" value="Unassembled WGS sequence"/>
</dbReference>
<gene>
    <name evidence="8" type="ORF">DERYTH_LOCUS2963</name>
</gene>
<evidence type="ECO:0000256" key="4">
    <source>
        <dbReference type="ARBA" id="ARBA00023136"/>
    </source>
</evidence>
<dbReference type="OrthoDB" id="2265883at2759"/>
<keyword evidence="3 6" id="KW-1133">Transmembrane helix</keyword>
<name>A0A9N8ZNZ1_9GLOM</name>
<dbReference type="AlphaFoldDB" id="A0A9N8ZNZ1"/>
<dbReference type="GO" id="GO:0015385">
    <property type="term" value="F:sodium:proton antiporter activity"/>
    <property type="evidence" value="ECO:0007669"/>
    <property type="project" value="InterPro"/>
</dbReference>
<accession>A0A9N8ZNZ1</accession>
<evidence type="ECO:0000256" key="6">
    <source>
        <dbReference type="SAM" id="Phobius"/>
    </source>
</evidence>
<reference evidence="8" key="1">
    <citation type="submission" date="2021-06" db="EMBL/GenBank/DDBJ databases">
        <authorList>
            <person name="Kallberg Y."/>
            <person name="Tangrot J."/>
            <person name="Rosling A."/>
        </authorList>
    </citation>
    <scope>NUCLEOTIDE SEQUENCE</scope>
    <source>
        <strain evidence="8">MA453B</strain>
    </source>
</reference>
<keyword evidence="9" id="KW-1185">Reference proteome</keyword>
<dbReference type="PANTHER" id="PTHR31382">
    <property type="entry name" value="NA(+)/H(+) ANTIPORTER"/>
    <property type="match status" value="1"/>
</dbReference>
<comment type="subcellular location">
    <subcellularLocation>
        <location evidence="1">Membrane</location>
        <topology evidence="1">Multi-pass membrane protein</topology>
    </subcellularLocation>
</comment>
<sequence length="246" mass="27990">MGFVAMIGCNDFLACFVAGTSFTWDDWFRTETEEAHLQEVIDMLLNLAVFVFIGSIIEWRSFHLQIHIWRLLVLSLSVLLLKRMPIVFLFSKIKLLPAVKTWREALFTGWFGPIGVVSRLQIIKFGQDIVIDKRSKKTNGDIVNNEGEGNKDEGDNKEDNQEEGRVRIDITNPEDRNSQEIDITEPTSSSSTSQPPIKRGSMSSKYAIWDEGDNYIIENYEGEDIRVVPSSSITSDINEFVSFNIS</sequence>
<evidence type="ECO:0000256" key="5">
    <source>
        <dbReference type="SAM" id="MobiDB-lite"/>
    </source>
</evidence>
<feature type="compositionally biased region" description="Basic and acidic residues" evidence="5">
    <location>
        <begin position="148"/>
        <end position="179"/>
    </location>
</feature>
<keyword evidence="2 6" id="KW-0812">Transmembrane</keyword>
<feature type="transmembrane region" description="Helical" evidence="6">
    <location>
        <begin position="43"/>
        <end position="62"/>
    </location>
</feature>
<feature type="region of interest" description="Disordered" evidence="5">
    <location>
        <begin position="140"/>
        <end position="201"/>
    </location>
</feature>
<feature type="domain" description="Cation/H+ exchanger transmembrane" evidence="7">
    <location>
        <begin position="3"/>
        <end position="118"/>
    </location>
</feature>
<dbReference type="Pfam" id="PF00999">
    <property type="entry name" value="Na_H_Exchanger"/>
    <property type="match status" value="1"/>
</dbReference>
<keyword evidence="4 6" id="KW-0472">Membrane</keyword>
<dbReference type="GO" id="GO:0120029">
    <property type="term" value="P:proton export across plasma membrane"/>
    <property type="evidence" value="ECO:0007669"/>
    <property type="project" value="InterPro"/>
</dbReference>
<evidence type="ECO:0000313" key="9">
    <source>
        <dbReference type="Proteomes" id="UP000789405"/>
    </source>
</evidence>
<dbReference type="GO" id="GO:0042391">
    <property type="term" value="P:regulation of membrane potential"/>
    <property type="evidence" value="ECO:0007669"/>
    <property type="project" value="InterPro"/>
</dbReference>
<dbReference type="InterPro" id="IPR006153">
    <property type="entry name" value="Cation/H_exchanger_TM"/>
</dbReference>
<evidence type="ECO:0000256" key="2">
    <source>
        <dbReference type="ARBA" id="ARBA00022692"/>
    </source>
</evidence>
<protein>
    <submittedName>
        <fullName evidence="8">7111_t:CDS:1</fullName>
    </submittedName>
</protein>
<organism evidence="8 9">
    <name type="scientific">Dentiscutata erythropus</name>
    <dbReference type="NCBI Taxonomy" id="1348616"/>
    <lineage>
        <taxon>Eukaryota</taxon>
        <taxon>Fungi</taxon>
        <taxon>Fungi incertae sedis</taxon>
        <taxon>Mucoromycota</taxon>
        <taxon>Glomeromycotina</taxon>
        <taxon>Glomeromycetes</taxon>
        <taxon>Diversisporales</taxon>
        <taxon>Gigasporaceae</taxon>
        <taxon>Dentiscutata</taxon>
    </lineage>
</organism>
<feature type="transmembrane region" description="Helical" evidence="6">
    <location>
        <begin position="68"/>
        <end position="90"/>
    </location>
</feature>
<dbReference type="GO" id="GO:0036376">
    <property type="term" value="P:sodium ion export across plasma membrane"/>
    <property type="evidence" value="ECO:0007669"/>
    <property type="project" value="InterPro"/>
</dbReference>